<comment type="caution">
    <text evidence="11">The sequence shown here is derived from an EMBL/GenBank/DDBJ whole genome shotgun (WGS) entry which is preliminary data.</text>
</comment>
<evidence type="ECO:0000256" key="3">
    <source>
        <dbReference type="ARBA" id="ARBA00019617"/>
    </source>
</evidence>
<sequence>MAPIDKPTPEELERTYNPHPRRATKHFTNAPMLPPKTEQLKDTIQDLYQILVQVTTYNATPSAPTAPALADSVQALSHSLQRVHMTATAGAPPSPDLPGALPKIPPELVQYVENGRNPDIYTREFVELVRRGNQLMKGKMNAFAQFRDVLADHVERGMPELREDVGRVLEGGKVVGSGKPGGAL</sequence>
<evidence type="ECO:0000313" key="11">
    <source>
        <dbReference type="EMBL" id="KAK1497601.1"/>
    </source>
</evidence>
<feature type="compositionally biased region" description="Basic and acidic residues" evidence="10">
    <location>
        <begin position="7"/>
        <end position="16"/>
    </location>
</feature>
<comment type="function">
    <text evidence="9">Component of the Mediator complex, a coactivator involved in the regulated transcription of nearly all RNA polymerase II-dependent genes. Mediator functions as a bridge to convey information from gene-specific regulatory proteins to the basal RNA polymerase II transcription machinery. Mediator is recruited to promoters by direct interactions with regulatory proteins and serves as a scaffold for the assembly of a functional preinitiation complex with RNA polymerase II and the general transcription factors.</text>
</comment>
<keyword evidence="5 9" id="KW-0010">Activator</keyword>
<dbReference type="GO" id="GO:0016592">
    <property type="term" value="C:mediator complex"/>
    <property type="evidence" value="ECO:0007669"/>
    <property type="project" value="InterPro"/>
</dbReference>
<protein>
    <recommendedName>
        <fullName evidence="3 9">Mediator of RNA polymerase II transcription subunit 10</fullName>
    </recommendedName>
    <alternativeName>
        <fullName evidence="8 9">Mediator complex subunit 10</fullName>
    </alternativeName>
</protein>
<evidence type="ECO:0000256" key="1">
    <source>
        <dbReference type="ARBA" id="ARBA00004123"/>
    </source>
</evidence>
<keyword evidence="6 9" id="KW-0804">Transcription</keyword>
<keyword evidence="7 9" id="KW-0539">Nucleus</keyword>
<evidence type="ECO:0000256" key="5">
    <source>
        <dbReference type="ARBA" id="ARBA00023159"/>
    </source>
</evidence>
<comment type="subunit">
    <text evidence="9">Component of the Mediator complex.</text>
</comment>
<dbReference type="AlphaFoldDB" id="A0AAJ0DPM9"/>
<evidence type="ECO:0000256" key="7">
    <source>
        <dbReference type="ARBA" id="ARBA00023242"/>
    </source>
</evidence>
<evidence type="ECO:0000256" key="6">
    <source>
        <dbReference type="ARBA" id="ARBA00023163"/>
    </source>
</evidence>
<keyword evidence="12" id="KW-1185">Reference proteome</keyword>
<feature type="region of interest" description="Disordered" evidence="10">
    <location>
        <begin position="1"/>
        <end position="36"/>
    </location>
</feature>
<evidence type="ECO:0000256" key="2">
    <source>
        <dbReference type="ARBA" id="ARBA00005389"/>
    </source>
</evidence>
<gene>
    <name evidence="9" type="primary">MED10</name>
    <name evidence="11" type="ORF">CCUS01_12994</name>
</gene>
<accession>A0AAJ0DPM9</accession>
<dbReference type="EMBL" id="MPDP01000007">
    <property type="protein sequence ID" value="KAK1497601.1"/>
    <property type="molecule type" value="Genomic_DNA"/>
</dbReference>
<comment type="similarity">
    <text evidence="2 9">Belongs to the Mediator complex subunit 10 family.</text>
</comment>
<dbReference type="GO" id="GO:0006357">
    <property type="term" value="P:regulation of transcription by RNA polymerase II"/>
    <property type="evidence" value="ECO:0007669"/>
    <property type="project" value="InterPro"/>
</dbReference>
<reference evidence="11" key="1">
    <citation type="submission" date="2016-11" db="EMBL/GenBank/DDBJ databases">
        <title>The genome sequence of Colletotrichum cuscutae.</title>
        <authorList>
            <person name="Baroncelli R."/>
        </authorList>
    </citation>
    <scope>NUCLEOTIDE SEQUENCE</scope>
    <source>
        <strain evidence="11">IMI 304802</strain>
    </source>
</reference>
<dbReference type="PANTHER" id="PTHR13345:SF13">
    <property type="entry name" value="MEDIATOR OF RNA POLYMERASE II TRANSCRIPTION SUBUNIT 10"/>
    <property type="match status" value="1"/>
</dbReference>
<evidence type="ECO:0000256" key="9">
    <source>
        <dbReference type="RuleBase" id="RU364146"/>
    </source>
</evidence>
<dbReference type="Proteomes" id="UP001239213">
    <property type="component" value="Unassembled WGS sequence"/>
</dbReference>
<evidence type="ECO:0000256" key="4">
    <source>
        <dbReference type="ARBA" id="ARBA00023015"/>
    </source>
</evidence>
<dbReference type="GO" id="GO:0003712">
    <property type="term" value="F:transcription coregulator activity"/>
    <property type="evidence" value="ECO:0007669"/>
    <property type="project" value="InterPro"/>
</dbReference>
<comment type="subcellular location">
    <subcellularLocation>
        <location evidence="1 9">Nucleus</location>
    </subcellularLocation>
</comment>
<evidence type="ECO:0000256" key="10">
    <source>
        <dbReference type="SAM" id="MobiDB-lite"/>
    </source>
</evidence>
<evidence type="ECO:0000256" key="8">
    <source>
        <dbReference type="ARBA" id="ARBA00032004"/>
    </source>
</evidence>
<keyword evidence="4 9" id="KW-0805">Transcription regulation</keyword>
<dbReference type="InterPro" id="IPR019145">
    <property type="entry name" value="Mediator_Med10"/>
</dbReference>
<organism evidence="11 12">
    <name type="scientific">Colletotrichum cuscutae</name>
    <dbReference type="NCBI Taxonomy" id="1209917"/>
    <lineage>
        <taxon>Eukaryota</taxon>
        <taxon>Fungi</taxon>
        <taxon>Dikarya</taxon>
        <taxon>Ascomycota</taxon>
        <taxon>Pezizomycotina</taxon>
        <taxon>Sordariomycetes</taxon>
        <taxon>Hypocreomycetidae</taxon>
        <taxon>Glomerellales</taxon>
        <taxon>Glomerellaceae</taxon>
        <taxon>Colletotrichum</taxon>
        <taxon>Colletotrichum acutatum species complex</taxon>
    </lineage>
</organism>
<dbReference type="Pfam" id="PF09748">
    <property type="entry name" value="Med10"/>
    <property type="match status" value="1"/>
</dbReference>
<evidence type="ECO:0000313" key="12">
    <source>
        <dbReference type="Proteomes" id="UP001239213"/>
    </source>
</evidence>
<dbReference type="PANTHER" id="PTHR13345">
    <property type="entry name" value="MEDIATOR OF RNA POLYMERASE II TRANSCRIPTION SUBUNIT 10"/>
    <property type="match status" value="1"/>
</dbReference>
<name>A0AAJ0DPM9_9PEZI</name>
<proteinExistence type="inferred from homology"/>